<dbReference type="Pfam" id="PF05135">
    <property type="entry name" value="Phage_connect_1"/>
    <property type="match status" value="1"/>
</dbReference>
<accession>A0AAJ2UBG9</accession>
<protein>
    <recommendedName>
        <fullName evidence="3">Phage gp6-like head-tail connector protein</fullName>
    </recommendedName>
</protein>
<dbReference type="InterPro" id="IPR021146">
    <property type="entry name" value="Phage_gp6-like_head-tail"/>
</dbReference>
<gene>
    <name evidence="1" type="ORF">GA838_05850</name>
</gene>
<proteinExistence type="predicted"/>
<dbReference type="RefSeq" id="WP_317768249.1">
    <property type="nucleotide sequence ID" value="NZ_WERV01000004.1"/>
</dbReference>
<dbReference type="Gene3D" id="1.10.246.150">
    <property type="match status" value="1"/>
</dbReference>
<organism evidence="1 2">
    <name type="scientific">Oenococcus oeni</name>
    <name type="common">Leuconostoc oenos</name>
    <dbReference type="NCBI Taxonomy" id="1247"/>
    <lineage>
        <taxon>Bacteria</taxon>
        <taxon>Bacillati</taxon>
        <taxon>Bacillota</taxon>
        <taxon>Bacilli</taxon>
        <taxon>Lactobacillales</taxon>
        <taxon>Lactobacillaceae</taxon>
        <taxon>Oenococcus</taxon>
    </lineage>
</organism>
<evidence type="ECO:0000313" key="1">
    <source>
        <dbReference type="EMBL" id="MDV7715280.1"/>
    </source>
</evidence>
<dbReference type="EMBL" id="WERV01000004">
    <property type="protein sequence ID" value="MDV7715280.1"/>
    <property type="molecule type" value="Genomic_DNA"/>
</dbReference>
<reference evidence="1" key="1">
    <citation type="submission" date="2019-10" db="EMBL/GenBank/DDBJ databases">
        <title>Malate fermentation in French cider.</title>
        <authorList>
            <person name="Cousin F.J."/>
            <person name="Medina Fernandez S."/>
            <person name="Misery B."/>
            <person name="Laplace J.-M."/>
            <person name="Cretenet M."/>
        </authorList>
    </citation>
    <scope>NUCLEOTIDE SEQUENCE</scope>
    <source>
        <strain evidence="1">UCMA15129</strain>
    </source>
</reference>
<evidence type="ECO:0008006" key="3">
    <source>
        <dbReference type="Google" id="ProtNLM"/>
    </source>
</evidence>
<comment type="caution">
    <text evidence="1">The sequence shown here is derived from an EMBL/GenBank/DDBJ whole genome shotgun (WGS) entry which is preliminary data.</text>
</comment>
<evidence type="ECO:0000313" key="2">
    <source>
        <dbReference type="Proteomes" id="UP001281024"/>
    </source>
</evidence>
<sequence>MNDTEQIQALITRLDIGKELATDFYNDGVAQVLDYTNRKKLVGNMPVYAKKLAIIAFNRNGTEGETERVEGGVTNEFEAGIPLSIRQSLAKYRRAVIGELP</sequence>
<name>A0AAJ2UBG9_OENOE</name>
<dbReference type="AlphaFoldDB" id="A0AAJ2UBG9"/>
<dbReference type="Proteomes" id="UP001281024">
    <property type="component" value="Unassembled WGS sequence"/>
</dbReference>
<dbReference type="InterPro" id="IPR053746">
    <property type="entry name" value="Viral_HT_Connector_Assembly"/>
</dbReference>